<dbReference type="AlphaFoldDB" id="A0A7K1GM30"/>
<protein>
    <submittedName>
        <fullName evidence="1">Uncharacterized protein</fullName>
    </submittedName>
</protein>
<dbReference type="OrthoDB" id="1451314at2"/>
<dbReference type="EMBL" id="WMJY01000015">
    <property type="protein sequence ID" value="MTH29871.1"/>
    <property type="molecule type" value="Genomic_DNA"/>
</dbReference>
<evidence type="ECO:0000313" key="2">
    <source>
        <dbReference type="Proteomes" id="UP000488936"/>
    </source>
</evidence>
<comment type="caution">
    <text evidence="1">The sequence shown here is derived from an EMBL/GenBank/DDBJ whole genome shotgun (WGS) entry which is preliminary data.</text>
</comment>
<accession>A0A7K1GM30</accession>
<sequence length="69" mass="8136">MDKEQYLNQAKEIIFKKNFVVPFELIPGSIVTSLEQYFNSLSKAYLASKDSRLVELFHDKIEQLKHFDL</sequence>
<organism evidence="1 2">
    <name type="scientific">Myroides pelagicus</name>
    <dbReference type="NCBI Taxonomy" id="270914"/>
    <lineage>
        <taxon>Bacteria</taxon>
        <taxon>Pseudomonadati</taxon>
        <taxon>Bacteroidota</taxon>
        <taxon>Flavobacteriia</taxon>
        <taxon>Flavobacteriales</taxon>
        <taxon>Flavobacteriaceae</taxon>
        <taxon>Myroides</taxon>
    </lineage>
</organism>
<dbReference type="Proteomes" id="UP000488936">
    <property type="component" value="Unassembled WGS sequence"/>
</dbReference>
<keyword evidence="2" id="KW-1185">Reference proteome</keyword>
<gene>
    <name evidence="1" type="ORF">GJV77_08060</name>
</gene>
<evidence type="ECO:0000313" key="1">
    <source>
        <dbReference type="EMBL" id="MTH29871.1"/>
    </source>
</evidence>
<proteinExistence type="predicted"/>
<name>A0A7K1GM30_9FLAO</name>
<dbReference type="RefSeq" id="WP_155035865.1">
    <property type="nucleotide sequence ID" value="NZ_JAYMMG010000019.1"/>
</dbReference>
<reference evidence="1 2" key="1">
    <citation type="journal article" date="2006" name="Int. J. Syst. Evol. Microbiol.">
        <title>Myroides pelagicus sp. nov., isolated from seawater in Thailand.</title>
        <authorList>
            <person name="Yoon J."/>
            <person name="Maneerat S."/>
            <person name="Kawai F."/>
            <person name="Yokota A."/>
        </authorList>
    </citation>
    <scope>NUCLEOTIDE SEQUENCE [LARGE SCALE GENOMIC DNA]</scope>
    <source>
        <strain evidence="1 2">SM1T</strain>
    </source>
</reference>